<dbReference type="GO" id="GO:0016020">
    <property type="term" value="C:membrane"/>
    <property type="evidence" value="ECO:0007669"/>
    <property type="project" value="UniProtKB-SubCell"/>
</dbReference>
<dbReference type="Pfam" id="PF02705">
    <property type="entry name" value="K_trans"/>
    <property type="match status" value="1"/>
</dbReference>
<dbReference type="Pfam" id="PF22776">
    <property type="entry name" value="K_trans_C"/>
    <property type="match status" value="1"/>
</dbReference>
<evidence type="ECO:0000256" key="9">
    <source>
        <dbReference type="SAM" id="MobiDB-lite"/>
    </source>
</evidence>
<feature type="transmembrane region" description="Helical" evidence="10">
    <location>
        <begin position="478"/>
        <end position="503"/>
    </location>
</feature>
<feature type="domain" description="K+ potassium transporter integral membrane" evidence="11">
    <location>
        <begin position="94"/>
        <end position="578"/>
    </location>
</feature>
<feature type="domain" description="K+ potassium transporter C-terminal" evidence="12">
    <location>
        <begin position="601"/>
        <end position="813"/>
    </location>
</feature>
<evidence type="ECO:0000256" key="6">
    <source>
        <dbReference type="ARBA" id="ARBA00022989"/>
    </source>
</evidence>
<feature type="compositionally biased region" description="Polar residues" evidence="9">
    <location>
        <begin position="1"/>
        <end position="12"/>
    </location>
</feature>
<evidence type="ECO:0000256" key="10">
    <source>
        <dbReference type="SAM" id="Phobius"/>
    </source>
</evidence>
<dbReference type="GO" id="GO:0015079">
    <property type="term" value="F:potassium ion transmembrane transporter activity"/>
    <property type="evidence" value="ECO:0007669"/>
    <property type="project" value="InterPro"/>
</dbReference>
<feature type="transmembrane region" description="Helical" evidence="10">
    <location>
        <begin position="126"/>
        <end position="147"/>
    </location>
</feature>
<keyword evidence="8 10" id="KW-0472">Membrane</keyword>
<proteinExistence type="predicted"/>
<evidence type="ECO:0000313" key="13">
    <source>
        <dbReference type="EMBL" id="OCF22721.1"/>
    </source>
</evidence>
<feature type="transmembrane region" description="Helical" evidence="10">
    <location>
        <begin position="510"/>
        <end position="531"/>
    </location>
</feature>
<evidence type="ECO:0000313" key="14">
    <source>
        <dbReference type="EMBL" id="WVW86517.1"/>
    </source>
</evidence>
<evidence type="ECO:0000256" key="1">
    <source>
        <dbReference type="ARBA" id="ARBA00004141"/>
    </source>
</evidence>
<reference evidence="14" key="2">
    <citation type="submission" date="2013-07" db="EMBL/GenBank/DDBJ databases">
        <authorList>
            <consortium name="The Broad Institute Genome Sequencing Platform"/>
            <person name="Cuomo C."/>
            <person name="Litvintseva A."/>
            <person name="Chen Y."/>
            <person name="Heitman J."/>
            <person name="Sun S."/>
            <person name="Springer D."/>
            <person name="Dromer F."/>
            <person name="Young S.K."/>
            <person name="Zeng Q."/>
            <person name="Gargeya S."/>
            <person name="Fitzgerald M."/>
            <person name="Abouelleil A."/>
            <person name="Alvarado L."/>
            <person name="Berlin A.M."/>
            <person name="Chapman S.B."/>
            <person name="Dewar J."/>
            <person name="Goldberg J."/>
            <person name="Griggs A."/>
            <person name="Gujja S."/>
            <person name="Hansen M."/>
            <person name="Howarth C."/>
            <person name="Imamovic A."/>
            <person name="Larimer J."/>
            <person name="McCowan C."/>
            <person name="Murphy C."/>
            <person name="Pearson M."/>
            <person name="Priest M."/>
            <person name="Roberts A."/>
            <person name="Saif S."/>
            <person name="Shea T."/>
            <person name="Sykes S."/>
            <person name="Wortman J."/>
            <person name="Nusbaum C."/>
            <person name="Birren B."/>
        </authorList>
    </citation>
    <scope>NUCLEOTIDE SEQUENCE</scope>
    <source>
        <strain evidence="14">CBS 10118</strain>
    </source>
</reference>
<feature type="transmembrane region" description="Helical" evidence="10">
    <location>
        <begin position="537"/>
        <end position="555"/>
    </location>
</feature>
<evidence type="ECO:0000256" key="8">
    <source>
        <dbReference type="ARBA" id="ARBA00023136"/>
    </source>
</evidence>
<feature type="transmembrane region" description="Helical" evidence="10">
    <location>
        <begin position="213"/>
        <end position="232"/>
    </location>
</feature>
<dbReference type="STRING" id="1296100.A0A1B9FVD9"/>
<dbReference type="VEuPathDB" id="FungiDB:I302_07061"/>
<evidence type="ECO:0000256" key="7">
    <source>
        <dbReference type="ARBA" id="ARBA00023065"/>
    </source>
</evidence>
<keyword evidence="5" id="KW-0630">Potassium</keyword>
<feature type="region of interest" description="Disordered" evidence="9">
    <location>
        <begin position="1"/>
        <end position="22"/>
    </location>
</feature>
<comment type="subcellular location">
    <subcellularLocation>
        <location evidence="1">Membrane</location>
        <topology evidence="1">Multi-pass membrane protein</topology>
    </subcellularLocation>
</comment>
<reference evidence="14" key="4">
    <citation type="submission" date="2024-02" db="EMBL/GenBank/DDBJ databases">
        <title>Comparative genomics of Cryptococcus and Kwoniella reveals pathogenesis evolution and contrasting modes of karyotype evolution via chromosome fusion or intercentromeric recombination.</title>
        <authorList>
            <person name="Coelho M.A."/>
            <person name="David-Palma M."/>
            <person name="Shea T."/>
            <person name="Bowers K."/>
            <person name="McGinley-Smith S."/>
            <person name="Mohammad A.W."/>
            <person name="Gnirke A."/>
            <person name="Yurkov A.M."/>
            <person name="Nowrousian M."/>
            <person name="Sun S."/>
            <person name="Cuomo C.A."/>
            <person name="Heitman J."/>
        </authorList>
    </citation>
    <scope>NUCLEOTIDE SEQUENCE</scope>
    <source>
        <strain evidence="14">CBS 10118</strain>
    </source>
</reference>
<name>A0A1B9FVD9_9TREE</name>
<dbReference type="KEGG" id="kbi:30211460"/>
<keyword evidence="3" id="KW-0633">Potassium transport</keyword>
<feature type="transmembrane region" description="Helical" evidence="10">
    <location>
        <begin position="362"/>
        <end position="381"/>
    </location>
</feature>
<reference evidence="13" key="3">
    <citation type="submission" date="2014-01" db="EMBL/GenBank/DDBJ databases">
        <title>Evolution of pathogenesis and genome organization in the Tremellales.</title>
        <authorList>
            <person name="Cuomo C."/>
            <person name="Litvintseva A."/>
            <person name="Heitman J."/>
            <person name="Chen Y."/>
            <person name="Sun S."/>
            <person name="Springer D."/>
            <person name="Dromer F."/>
            <person name="Young S."/>
            <person name="Zeng Q."/>
            <person name="Chapman S."/>
            <person name="Gujja S."/>
            <person name="Saif S."/>
            <person name="Birren B."/>
        </authorList>
    </citation>
    <scope>NUCLEOTIDE SEQUENCE</scope>
    <source>
        <strain evidence="13">CBS 10118</strain>
    </source>
</reference>
<keyword evidence="6 10" id="KW-1133">Transmembrane helix</keyword>
<evidence type="ECO:0000256" key="3">
    <source>
        <dbReference type="ARBA" id="ARBA00022538"/>
    </source>
</evidence>
<dbReference type="RefSeq" id="XP_019043791.1">
    <property type="nucleotide sequence ID" value="XM_019193668.1"/>
</dbReference>
<evidence type="ECO:0000259" key="12">
    <source>
        <dbReference type="Pfam" id="PF22776"/>
    </source>
</evidence>
<dbReference type="InterPro" id="IPR053952">
    <property type="entry name" value="K_trans_C"/>
</dbReference>
<feature type="region of interest" description="Disordered" evidence="9">
    <location>
        <begin position="707"/>
        <end position="740"/>
    </location>
</feature>
<dbReference type="Proteomes" id="UP000092730">
    <property type="component" value="Chromosome 7"/>
</dbReference>
<keyword evidence="15" id="KW-1185">Reference proteome</keyword>
<dbReference type="OrthoDB" id="504708at2759"/>
<dbReference type="PANTHER" id="PTHR30540">
    <property type="entry name" value="OSMOTIC STRESS POTASSIUM TRANSPORTER"/>
    <property type="match status" value="1"/>
</dbReference>
<evidence type="ECO:0000256" key="2">
    <source>
        <dbReference type="ARBA" id="ARBA00022448"/>
    </source>
</evidence>
<dbReference type="GeneID" id="30211460"/>
<dbReference type="InterPro" id="IPR053951">
    <property type="entry name" value="K_trans_N"/>
</dbReference>
<organism evidence="13">
    <name type="scientific">Kwoniella bestiolae CBS 10118</name>
    <dbReference type="NCBI Taxonomy" id="1296100"/>
    <lineage>
        <taxon>Eukaryota</taxon>
        <taxon>Fungi</taxon>
        <taxon>Dikarya</taxon>
        <taxon>Basidiomycota</taxon>
        <taxon>Agaricomycotina</taxon>
        <taxon>Tremellomycetes</taxon>
        <taxon>Tremellales</taxon>
        <taxon>Cryptococcaceae</taxon>
        <taxon>Kwoniella</taxon>
    </lineage>
</organism>
<dbReference type="AlphaFoldDB" id="A0A1B9FVD9"/>
<gene>
    <name evidence="13" type="ORF">I302_07061</name>
    <name evidence="14" type="ORF">I302_108566</name>
</gene>
<sequence length="813" mass="90002">MSILQFHSLTSSDESEGKPELPKVDEGFHAITKISSPAVVHEDGFANIRARTTTKRKSIVGLELGDRDEDPGLEQPGDYRTAQVFSGWSLAKVSFQSLGVIYGDIGTSPLYVYSSTFTEPPNKQDLVGVLSLILWSLFLMVTVKYVIIILNADNDGEGGTFSTYSLLCRYLNITDRDPREKSLVQMRRMDTGDLESTGKHLRRGIETSKVVKTSLKIIGVFAVTMVLSDGVLTPAQSVLGAIQGIQVAAPNISKGTIIGVTDAILILLFLVQPLGVSRITIVFAPIVLIWLGFNAVFGVYNLVKYDASVFKAFYPYYAFDFLIRHKEEGWRRLGGVLLAFTGVEALFADLGAFSKRAIQISWLGYVLPCLVLAYTGQAAFIGEQPEAYSNPFFNAAPPGTLYPALVIAILAAVVASQAIITASFQLLAQVMKLSYFPQLRVIHTSKIYHGQLYIPVANWLLMIGTVLVASIYNNTTSLGNAYGVCVMFVTFFDTLMVTLVAIFVWGLKPLVVVLPWLVFACLDGTFLSAVLTKVPDGAWFTLTLSIVLASIFLLWRYGKEQQWTAEAKDRFPTSHFIAKSSCGDLHLTDRFNGTQLSTIRGFGIFFDKAGETTPVVFSQFVLKLTTLPEVMIFFHLRPLDRPFVPSSERYTVSRLAVPSCYRVVVRYGFNDDAITPDLGHVIYQQVRSWLMGKGMMRNSSFLSGIAANHDNTGSGSTENGDAENHDDARNHSDPSSNSPDFMTNEVRLLDKAFTHNVLFITGKEQMKIGHSTSYLRATLLWAFLWIRDNTRNRIANLKLPVDQIVEVGFLKEI</sequence>
<feature type="transmembrane region" description="Helical" evidence="10">
    <location>
        <begin position="282"/>
        <end position="303"/>
    </location>
</feature>
<reference evidence="13" key="1">
    <citation type="submission" date="2013-07" db="EMBL/GenBank/DDBJ databases">
        <title>The Genome Sequence of Cryptococcus bestiolae CBS10118.</title>
        <authorList>
            <consortium name="The Broad Institute Genome Sequencing Platform"/>
            <person name="Cuomo C."/>
            <person name="Litvintseva A."/>
            <person name="Chen Y."/>
            <person name="Heitman J."/>
            <person name="Sun S."/>
            <person name="Springer D."/>
            <person name="Dromer F."/>
            <person name="Young S.K."/>
            <person name="Zeng Q."/>
            <person name="Gargeya S."/>
            <person name="Fitzgerald M."/>
            <person name="Abouelleil A."/>
            <person name="Alvarado L."/>
            <person name="Berlin A.M."/>
            <person name="Chapman S.B."/>
            <person name="Dewar J."/>
            <person name="Goldberg J."/>
            <person name="Griggs A."/>
            <person name="Gujja S."/>
            <person name="Hansen M."/>
            <person name="Howarth C."/>
            <person name="Imamovic A."/>
            <person name="Larimer J."/>
            <person name="McCowan C."/>
            <person name="Murphy C."/>
            <person name="Pearson M."/>
            <person name="Priest M."/>
            <person name="Roberts A."/>
            <person name="Saif S."/>
            <person name="Shea T."/>
            <person name="Sykes S."/>
            <person name="Wortman J."/>
            <person name="Nusbaum C."/>
            <person name="Birren B."/>
        </authorList>
    </citation>
    <scope>NUCLEOTIDE SEQUENCE [LARGE SCALE GENOMIC DNA]</scope>
    <source>
        <strain evidence="13">CBS 10118</strain>
    </source>
</reference>
<keyword evidence="2" id="KW-0813">Transport</keyword>
<evidence type="ECO:0000259" key="11">
    <source>
        <dbReference type="Pfam" id="PF02705"/>
    </source>
</evidence>
<dbReference type="EMBL" id="KI894024">
    <property type="protein sequence ID" value="OCF22721.1"/>
    <property type="molecule type" value="Genomic_DNA"/>
</dbReference>
<protein>
    <submittedName>
        <fullName evidence="13">Potassium uptake protein</fullName>
    </submittedName>
</protein>
<dbReference type="NCBIfam" id="TIGR00794">
    <property type="entry name" value="kup"/>
    <property type="match status" value="1"/>
</dbReference>
<feature type="transmembrane region" description="Helical" evidence="10">
    <location>
        <begin position="252"/>
        <end position="270"/>
    </location>
</feature>
<feature type="compositionally biased region" description="Polar residues" evidence="9">
    <location>
        <begin position="709"/>
        <end position="719"/>
    </location>
</feature>
<feature type="transmembrane region" description="Helical" evidence="10">
    <location>
        <begin position="452"/>
        <end position="472"/>
    </location>
</feature>
<dbReference type="EMBL" id="CP144547">
    <property type="protein sequence ID" value="WVW86517.1"/>
    <property type="molecule type" value="Genomic_DNA"/>
</dbReference>
<dbReference type="InterPro" id="IPR003855">
    <property type="entry name" value="K+_transporter"/>
</dbReference>
<evidence type="ECO:0000256" key="5">
    <source>
        <dbReference type="ARBA" id="ARBA00022958"/>
    </source>
</evidence>
<evidence type="ECO:0000313" key="15">
    <source>
        <dbReference type="Proteomes" id="UP000092730"/>
    </source>
</evidence>
<feature type="transmembrane region" description="Helical" evidence="10">
    <location>
        <begin position="401"/>
        <end position="431"/>
    </location>
</feature>
<keyword evidence="7" id="KW-0406">Ion transport</keyword>
<dbReference type="PANTHER" id="PTHR30540:SF83">
    <property type="entry name" value="K+ POTASSIUM TRANSPORTER"/>
    <property type="match status" value="1"/>
</dbReference>
<evidence type="ECO:0000256" key="4">
    <source>
        <dbReference type="ARBA" id="ARBA00022692"/>
    </source>
</evidence>
<keyword evidence="4 10" id="KW-0812">Transmembrane</keyword>
<feature type="compositionally biased region" description="Basic and acidic residues" evidence="9">
    <location>
        <begin position="722"/>
        <end position="732"/>
    </location>
</feature>
<accession>A0A1B9FVD9</accession>